<sequence>MEWSNFRELGMKCNEGDLTPIYSEHPLFYLPSCSLISSYQFTGKTPKQHALLLSGNNPALLRNFREGLQVESYYYKNNEWIFVCKFAAPVAARYLQFVCDESGNATCLDRLTISGCPIANSWCKAQLFKTVIEEYHVKRDFLKSSLGQALLKTTIMSALTPFWMFIVGRYNLDGKLIKLVLGFLQRLTKSKKHVGTEDDTAAKSTEDQRIDTE</sequence>
<dbReference type="Proteomes" id="UP001163046">
    <property type="component" value="Unassembled WGS sequence"/>
</dbReference>
<accession>A0A9X0CH28</accession>
<proteinExistence type="predicted"/>
<comment type="caution">
    <text evidence="1">The sequence shown here is derived from an EMBL/GenBank/DDBJ whole genome shotgun (WGS) entry which is preliminary data.</text>
</comment>
<protein>
    <submittedName>
        <fullName evidence="1">Uncharacterized protein</fullName>
    </submittedName>
</protein>
<dbReference type="OrthoDB" id="10342092at2759"/>
<dbReference type="EMBL" id="MU827778">
    <property type="protein sequence ID" value="KAJ7340310.1"/>
    <property type="molecule type" value="Genomic_DNA"/>
</dbReference>
<keyword evidence="2" id="KW-1185">Reference proteome</keyword>
<organism evidence="1 2">
    <name type="scientific">Desmophyllum pertusum</name>
    <dbReference type="NCBI Taxonomy" id="174260"/>
    <lineage>
        <taxon>Eukaryota</taxon>
        <taxon>Metazoa</taxon>
        <taxon>Cnidaria</taxon>
        <taxon>Anthozoa</taxon>
        <taxon>Hexacorallia</taxon>
        <taxon>Scleractinia</taxon>
        <taxon>Caryophylliina</taxon>
        <taxon>Caryophylliidae</taxon>
        <taxon>Desmophyllum</taxon>
    </lineage>
</organism>
<evidence type="ECO:0000313" key="1">
    <source>
        <dbReference type="EMBL" id="KAJ7340310.1"/>
    </source>
</evidence>
<name>A0A9X0CH28_9CNID</name>
<gene>
    <name evidence="1" type="ORF">OS493_003043</name>
</gene>
<evidence type="ECO:0000313" key="2">
    <source>
        <dbReference type="Proteomes" id="UP001163046"/>
    </source>
</evidence>
<reference evidence="1" key="1">
    <citation type="submission" date="2023-01" db="EMBL/GenBank/DDBJ databases">
        <title>Genome assembly of the deep-sea coral Lophelia pertusa.</title>
        <authorList>
            <person name="Herrera S."/>
            <person name="Cordes E."/>
        </authorList>
    </citation>
    <scope>NUCLEOTIDE SEQUENCE</scope>
    <source>
        <strain evidence="1">USNM1676648</strain>
        <tissue evidence="1">Polyp</tissue>
    </source>
</reference>
<dbReference type="AlphaFoldDB" id="A0A9X0CH28"/>